<protein>
    <submittedName>
        <fullName evidence="7">ABC transporter domain-containing protein</fullName>
    </submittedName>
</protein>
<dbReference type="Gene3D" id="3.40.50.300">
    <property type="entry name" value="P-loop containing nucleotide triphosphate hydrolases"/>
    <property type="match status" value="1"/>
</dbReference>
<evidence type="ECO:0000256" key="2">
    <source>
        <dbReference type="ARBA" id="ARBA00022692"/>
    </source>
</evidence>
<dbReference type="SUPFAM" id="SSF52540">
    <property type="entry name" value="P-loop containing nucleoside triphosphate hydrolases"/>
    <property type="match status" value="1"/>
</dbReference>
<proteinExistence type="predicted"/>
<dbReference type="Proteomes" id="UP000887566">
    <property type="component" value="Unplaced"/>
</dbReference>
<dbReference type="GO" id="GO:0090374">
    <property type="term" value="P:oligopeptide export from mitochondrion"/>
    <property type="evidence" value="ECO:0007669"/>
    <property type="project" value="TreeGrafter"/>
</dbReference>
<evidence type="ECO:0000256" key="4">
    <source>
        <dbReference type="ARBA" id="ARBA00023136"/>
    </source>
</evidence>
<dbReference type="InterPro" id="IPR003439">
    <property type="entry name" value="ABC_transporter-like_ATP-bd"/>
</dbReference>
<dbReference type="AlphaFoldDB" id="A0A914V6K7"/>
<dbReference type="InterPro" id="IPR036640">
    <property type="entry name" value="ABC1_TM_sf"/>
</dbReference>
<dbReference type="GO" id="GO:0005524">
    <property type="term" value="F:ATP binding"/>
    <property type="evidence" value="ECO:0007669"/>
    <property type="project" value="InterPro"/>
</dbReference>
<reference evidence="7" key="1">
    <citation type="submission" date="2022-11" db="UniProtKB">
        <authorList>
            <consortium name="WormBaseParasite"/>
        </authorList>
    </citation>
    <scope>IDENTIFICATION</scope>
</reference>
<dbReference type="GO" id="GO:0015421">
    <property type="term" value="F:ABC-type oligopeptide transporter activity"/>
    <property type="evidence" value="ECO:0007669"/>
    <property type="project" value="TreeGrafter"/>
</dbReference>
<sequence length="296" mass="33104">EAWQFINALPQGMNTRVGDRGMQLSGGQKQRVAIARAVIRSPSVMIFDEATSALDNKHEAEVQKAIDIVSEGLTTITIAHRLTTVRHADRIIVLEHGEIVEEGPPDELLTNSKGIFYRMYTDQRLIMESFVDEPASDKLAPTFSIADLPMLDVEAKRRAWARSSLGACKNNKLGRSYSIMSSDRDRLALPVMSKKRSRLHETFQSTVMEVPTVIPDDDFTELPGKKTNLAAVWRLLKSYKKGYVKVFCAIPVTMVRAVLFLLVCFQVSEFLRIAECDLDDMSSSIIYTGCLFAGLI</sequence>
<dbReference type="WBParaSite" id="PSAMB.scaffold16004size1430.g36747.t1">
    <property type="protein sequence ID" value="PSAMB.scaffold16004size1430.g36747.t1"/>
    <property type="gene ID" value="PSAMB.scaffold16004size1430.g36747"/>
</dbReference>
<accession>A0A914V6K7</accession>
<evidence type="ECO:0000259" key="5">
    <source>
        <dbReference type="Pfam" id="PF00005"/>
    </source>
</evidence>
<evidence type="ECO:0000313" key="6">
    <source>
        <dbReference type="Proteomes" id="UP000887566"/>
    </source>
</evidence>
<keyword evidence="3" id="KW-1133">Transmembrane helix</keyword>
<dbReference type="Gene3D" id="1.20.1560.10">
    <property type="entry name" value="ABC transporter type 1, transmembrane domain"/>
    <property type="match status" value="1"/>
</dbReference>
<dbReference type="GO" id="GO:0005743">
    <property type="term" value="C:mitochondrial inner membrane"/>
    <property type="evidence" value="ECO:0007669"/>
    <property type="project" value="TreeGrafter"/>
</dbReference>
<dbReference type="InterPro" id="IPR027417">
    <property type="entry name" value="P-loop_NTPase"/>
</dbReference>
<dbReference type="Pfam" id="PF00005">
    <property type="entry name" value="ABC_tran"/>
    <property type="match status" value="1"/>
</dbReference>
<keyword evidence="2" id="KW-0812">Transmembrane</keyword>
<dbReference type="PANTHER" id="PTHR43394:SF1">
    <property type="entry name" value="ATP-BINDING CASSETTE SUB-FAMILY B MEMBER 10, MITOCHONDRIAL"/>
    <property type="match status" value="1"/>
</dbReference>
<keyword evidence="6" id="KW-1185">Reference proteome</keyword>
<evidence type="ECO:0000313" key="7">
    <source>
        <dbReference type="WBParaSite" id="PSAMB.scaffold16004size1430.g36747.t1"/>
    </source>
</evidence>
<comment type="subcellular location">
    <subcellularLocation>
        <location evidence="1">Membrane</location>
        <topology evidence="1">Multi-pass membrane protein</topology>
    </subcellularLocation>
</comment>
<dbReference type="PANTHER" id="PTHR43394">
    <property type="entry name" value="ATP-DEPENDENT PERMEASE MDL1, MITOCHONDRIAL"/>
    <property type="match status" value="1"/>
</dbReference>
<evidence type="ECO:0000256" key="1">
    <source>
        <dbReference type="ARBA" id="ARBA00004141"/>
    </source>
</evidence>
<evidence type="ECO:0000256" key="3">
    <source>
        <dbReference type="ARBA" id="ARBA00022989"/>
    </source>
</evidence>
<name>A0A914V6K7_9BILA</name>
<dbReference type="GO" id="GO:0016887">
    <property type="term" value="F:ATP hydrolysis activity"/>
    <property type="evidence" value="ECO:0007669"/>
    <property type="project" value="InterPro"/>
</dbReference>
<organism evidence="6 7">
    <name type="scientific">Plectus sambesii</name>
    <dbReference type="NCBI Taxonomy" id="2011161"/>
    <lineage>
        <taxon>Eukaryota</taxon>
        <taxon>Metazoa</taxon>
        <taxon>Ecdysozoa</taxon>
        <taxon>Nematoda</taxon>
        <taxon>Chromadorea</taxon>
        <taxon>Plectida</taxon>
        <taxon>Plectina</taxon>
        <taxon>Plectoidea</taxon>
        <taxon>Plectidae</taxon>
        <taxon>Plectus</taxon>
    </lineage>
</organism>
<feature type="domain" description="ABC transporter" evidence="5">
    <location>
        <begin position="8"/>
        <end position="52"/>
    </location>
</feature>
<keyword evidence="4" id="KW-0472">Membrane</keyword>
<dbReference type="InterPro" id="IPR039421">
    <property type="entry name" value="Type_1_exporter"/>
</dbReference>